<name>A0A1D9G5F6_MOOP1</name>
<dbReference type="PANTHER" id="PTHR37319:SF1">
    <property type="entry name" value="TRANSPOSASE TN5 DIMERISATION DOMAIN-CONTAINING PROTEIN"/>
    <property type="match status" value="1"/>
</dbReference>
<organism evidence="1 2">
    <name type="scientific">Moorena producens (strain JHB)</name>
    <dbReference type="NCBI Taxonomy" id="1454205"/>
    <lineage>
        <taxon>Bacteria</taxon>
        <taxon>Bacillati</taxon>
        <taxon>Cyanobacteriota</taxon>
        <taxon>Cyanophyceae</taxon>
        <taxon>Coleofasciculales</taxon>
        <taxon>Coleofasciculaceae</taxon>
        <taxon>Moorena</taxon>
    </lineage>
</organism>
<dbReference type="Gene3D" id="3.90.350.10">
    <property type="entry name" value="Transposase Inhibitor Protein From Tn5, Chain A, domain 1"/>
    <property type="match status" value="1"/>
</dbReference>
<protein>
    <recommendedName>
        <fullName evidence="3">Transposase IS4-like domain-containing protein</fullName>
    </recommendedName>
</protein>
<sequence length="88" mass="10587">MEINVLLVEETEKPADGSQPIRWLLLTTLPIDDFQKAWQCVRWYSYRWLIEPFHKTAKKWLTHAKNFNFKPESVYSKHWLLTILLLGD</sequence>
<gene>
    <name evidence="1" type="ORF">BJP36_25855</name>
</gene>
<evidence type="ECO:0000313" key="2">
    <source>
        <dbReference type="Proteomes" id="UP000176944"/>
    </source>
</evidence>
<dbReference type="PANTHER" id="PTHR37319">
    <property type="entry name" value="TRANSPOSASE"/>
    <property type="match status" value="1"/>
</dbReference>
<proteinExistence type="predicted"/>
<accession>A0A1D9G5F6</accession>
<dbReference type="AlphaFoldDB" id="A0A1D9G5F6"/>
<evidence type="ECO:0008006" key="3">
    <source>
        <dbReference type="Google" id="ProtNLM"/>
    </source>
</evidence>
<dbReference type="EMBL" id="CP017708">
    <property type="protein sequence ID" value="AOY82823.1"/>
    <property type="molecule type" value="Genomic_DNA"/>
</dbReference>
<dbReference type="InterPro" id="IPR047768">
    <property type="entry name" value="Tn5p-like"/>
</dbReference>
<dbReference type="InterPro" id="IPR012337">
    <property type="entry name" value="RNaseH-like_sf"/>
</dbReference>
<dbReference type="Proteomes" id="UP000176944">
    <property type="component" value="Chromosome"/>
</dbReference>
<dbReference type="SUPFAM" id="SSF53098">
    <property type="entry name" value="Ribonuclease H-like"/>
    <property type="match status" value="1"/>
</dbReference>
<reference evidence="2" key="1">
    <citation type="submission" date="2016-10" db="EMBL/GenBank/DDBJ databases">
        <title>Comparative genomics uncovers the prolific and rare metabolic potential of the cyanobacterial genus Moorea.</title>
        <authorList>
            <person name="Leao T."/>
            <person name="Castelao G."/>
            <person name="Korobeynikov A."/>
            <person name="Monroe E.A."/>
            <person name="Podell S."/>
            <person name="Glukhov E."/>
            <person name="Allen E."/>
            <person name="Gerwick W.H."/>
            <person name="Gerwick L."/>
        </authorList>
    </citation>
    <scope>NUCLEOTIDE SEQUENCE [LARGE SCALE GENOMIC DNA]</scope>
    <source>
        <strain evidence="2">JHB</strain>
    </source>
</reference>
<evidence type="ECO:0000313" key="1">
    <source>
        <dbReference type="EMBL" id="AOY82823.1"/>
    </source>
</evidence>